<name>A0A9K3K5N3_9STRA</name>
<comment type="caution">
    <text evidence="2">The sequence shown here is derived from an EMBL/GenBank/DDBJ whole genome shotgun (WGS) entry which is preliminary data.</text>
</comment>
<gene>
    <name evidence="3" type="ORF">IV203_009006</name>
    <name evidence="2" type="ORF">IV203_011214</name>
</gene>
<evidence type="ECO:0000313" key="3">
    <source>
        <dbReference type="EMBL" id="KAG7352958.1"/>
    </source>
</evidence>
<keyword evidence="4" id="KW-1185">Reference proteome</keyword>
<reference evidence="2" key="2">
    <citation type="submission" date="2021-04" db="EMBL/GenBank/DDBJ databases">
        <authorList>
            <person name="Podell S."/>
        </authorList>
    </citation>
    <scope>NUCLEOTIDE SEQUENCE</scope>
    <source>
        <strain evidence="2">Hildebrandi</strain>
    </source>
</reference>
<feature type="region of interest" description="Disordered" evidence="1">
    <location>
        <begin position="81"/>
        <end position="128"/>
    </location>
</feature>
<reference evidence="2" key="1">
    <citation type="journal article" date="2021" name="Sci. Rep.">
        <title>Diploid genomic architecture of Nitzschia inconspicua, an elite biomass production diatom.</title>
        <authorList>
            <person name="Oliver A."/>
            <person name="Podell S."/>
            <person name="Pinowska A."/>
            <person name="Traller J.C."/>
            <person name="Smith S.R."/>
            <person name="McClure R."/>
            <person name="Beliaev A."/>
            <person name="Bohutskyi P."/>
            <person name="Hill E.A."/>
            <person name="Rabines A."/>
            <person name="Zheng H."/>
            <person name="Allen L.Z."/>
            <person name="Kuo A."/>
            <person name="Grigoriev I.V."/>
            <person name="Allen A.E."/>
            <person name="Hazlebeck D."/>
            <person name="Allen E.E."/>
        </authorList>
    </citation>
    <scope>NUCLEOTIDE SEQUENCE</scope>
    <source>
        <strain evidence="2">Hildebrandi</strain>
    </source>
</reference>
<dbReference type="EMBL" id="JAGRRH010000017">
    <property type="protein sequence ID" value="KAG7352958.1"/>
    <property type="molecule type" value="Genomic_DNA"/>
</dbReference>
<feature type="compositionally biased region" description="Polar residues" evidence="1">
    <location>
        <begin position="105"/>
        <end position="128"/>
    </location>
</feature>
<accession>A0A9K3K5N3</accession>
<proteinExistence type="predicted"/>
<evidence type="ECO:0000313" key="2">
    <source>
        <dbReference type="EMBL" id="KAG7337682.1"/>
    </source>
</evidence>
<evidence type="ECO:0000256" key="1">
    <source>
        <dbReference type="SAM" id="MobiDB-lite"/>
    </source>
</evidence>
<organism evidence="2 4">
    <name type="scientific">Nitzschia inconspicua</name>
    <dbReference type="NCBI Taxonomy" id="303405"/>
    <lineage>
        <taxon>Eukaryota</taxon>
        <taxon>Sar</taxon>
        <taxon>Stramenopiles</taxon>
        <taxon>Ochrophyta</taxon>
        <taxon>Bacillariophyta</taxon>
        <taxon>Bacillariophyceae</taxon>
        <taxon>Bacillariophycidae</taxon>
        <taxon>Bacillariales</taxon>
        <taxon>Bacillariaceae</taxon>
        <taxon>Nitzschia</taxon>
    </lineage>
</organism>
<dbReference type="EMBL" id="JAGRRH010000076">
    <property type="protein sequence ID" value="KAG7337682.1"/>
    <property type="molecule type" value="Genomic_DNA"/>
</dbReference>
<protein>
    <submittedName>
        <fullName evidence="2">Uncharacterized protein</fullName>
    </submittedName>
</protein>
<sequence length="128" mass="14184">MKHDLCEVLAREWPFKFPAKYRGLASRTQLVVDLKIAAIQCGFWLFTRNSSGNPIDGEVQVQPKTKSMRQAHVSLYCEQGQLHRPMNGQERNAANSVDAEESAGASGSQKYNTPPRSQPNPILSVLSA</sequence>
<dbReference type="AlphaFoldDB" id="A0A9K3K5N3"/>
<dbReference type="Proteomes" id="UP000693970">
    <property type="component" value="Unassembled WGS sequence"/>
</dbReference>
<evidence type="ECO:0000313" key="4">
    <source>
        <dbReference type="Proteomes" id="UP000693970"/>
    </source>
</evidence>